<proteinExistence type="predicted"/>
<dbReference type="InterPro" id="IPR038268">
    <property type="entry name" value="RHH_sf"/>
</dbReference>
<sequence length="134" mass="14798">MCQIFTSAAPDLYASRARAIRLSGVATSLRLENIYWQALEEIGARDGLSVPQLVSRLHDELEQAGTLGDRANFTSFLRVTCTRYLQLQLQGLIPASPEVPIRTLDASAVLAGERRHAQRRQDKCSSRMDAARAA</sequence>
<keyword evidence="4" id="KW-1185">Reference proteome</keyword>
<keyword evidence="3" id="KW-0808">Transferase</keyword>
<dbReference type="AlphaFoldDB" id="A0A323VB49"/>
<dbReference type="OrthoDB" id="5458732at2"/>
<dbReference type="InterPro" id="IPR027373">
    <property type="entry name" value="RHH_dom"/>
</dbReference>
<dbReference type="Proteomes" id="UP000248259">
    <property type="component" value="Unassembled WGS sequence"/>
</dbReference>
<comment type="caution">
    <text evidence="3">The sequence shown here is derived from an EMBL/GenBank/DDBJ whole genome shotgun (WGS) entry which is preliminary data.</text>
</comment>
<feature type="region of interest" description="Disordered" evidence="1">
    <location>
        <begin position="114"/>
        <end position="134"/>
    </location>
</feature>
<dbReference type="GO" id="GO:0016740">
    <property type="term" value="F:transferase activity"/>
    <property type="evidence" value="ECO:0007669"/>
    <property type="project" value="UniProtKB-KW"/>
</dbReference>
<evidence type="ECO:0000313" key="3">
    <source>
        <dbReference type="EMBL" id="PZA17488.1"/>
    </source>
</evidence>
<reference evidence="3 4" key="1">
    <citation type="submission" date="2018-06" db="EMBL/GenBank/DDBJ databases">
        <title>Azoarcus communis strain SWub3 genome.</title>
        <authorList>
            <person name="Zorraquino Salvo V."/>
            <person name="Toubiana D."/>
            <person name="Blumwald E."/>
        </authorList>
    </citation>
    <scope>NUCLEOTIDE SEQUENCE [LARGE SCALE GENOMIC DNA]</scope>
    <source>
        <strain evidence="3 4">SWub3</strain>
    </source>
</reference>
<evidence type="ECO:0000259" key="2">
    <source>
        <dbReference type="Pfam" id="PF13467"/>
    </source>
</evidence>
<protein>
    <submittedName>
        <fullName evidence="3">Aryl-sulfate sulfotransferase</fullName>
    </submittedName>
</protein>
<evidence type="ECO:0000256" key="1">
    <source>
        <dbReference type="SAM" id="MobiDB-lite"/>
    </source>
</evidence>
<dbReference type="RefSeq" id="WP_110523503.1">
    <property type="nucleotide sequence ID" value="NZ_QKOE01000003.1"/>
</dbReference>
<gene>
    <name evidence="3" type="ORF">DNK49_06410</name>
</gene>
<accession>A0A323VB49</accession>
<dbReference type="Gene3D" id="1.10.3990.20">
    <property type="entry name" value="protein bp1543"/>
    <property type="match status" value="1"/>
</dbReference>
<feature type="domain" description="Ribbon-helix-helix" evidence="2">
    <location>
        <begin position="16"/>
        <end position="85"/>
    </location>
</feature>
<organism evidence="3 4">
    <name type="scientific">Parazoarcus communis SWub3 = DSM 12120</name>
    <dbReference type="NCBI Taxonomy" id="1121029"/>
    <lineage>
        <taxon>Bacteria</taxon>
        <taxon>Pseudomonadati</taxon>
        <taxon>Pseudomonadota</taxon>
        <taxon>Betaproteobacteria</taxon>
        <taxon>Rhodocyclales</taxon>
        <taxon>Zoogloeaceae</taxon>
        <taxon>Parazoarcus</taxon>
    </lineage>
</organism>
<dbReference type="Pfam" id="PF13467">
    <property type="entry name" value="RHH_4"/>
    <property type="match status" value="1"/>
</dbReference>
<dbReference type="EMBL" id="QKOE01000003">
    <property type="protein sequence ID" value="PZA17488.1"/>
    <property type="molecule type" value="Genomic_DNA"/>
</dbReference>
<name>A0A323VB49_9RHOO</name>
<evidence type="ECO:0000313" key="4">
    <source>
        <dbReference type="Proteomes" id="UP000248259"/>
    </source>
</evidence>